<feature type="transmembrane region" description="Helical" evidence="8">
    <location>
        <begin position="6"/>
        <end position="27"/>
    </location>
</feature>
<dbReference type="RefSeq" id="WP_130648439.1">
    <property type="nucleotide sequence ID" value="NZ_BMHA01000001.1"/>
</dbReference>
<evidence type="ECO:0000256" key="1">
    <source>
        <dbReference type="ARBA" id="ARBA00000085"/>
    </source>
</evidence>
<dbReference type="InterPro" id="IPR050736">
    <property type="entry name" value="Sensor_HK_Regulatory"/>
</dbReference>
<evidence type="ECO:0000256" key="8">
    <source>
        <dbReference type="SAM" id="Phobius"/>
    </source>
</evidence>
<keyword evidence="8" id="KW-1133">Transmembrane helix</keyword>
<keyword evidence="8" id="KW-0472">Membrane</keyword>
<keyword evidence="11" id="KW-1185">Reference proteome</keyword>
<evidence type="ECO:0000256" key="2">
    <source>
        <dbReference type="ARBA" id="ARBA00004236"/>
    </source>
</evidence>
<dbReference type="OrthoDB" id="3273043at2"/>
<reference evidence="10" key="1">
    <citation type="journal article" date="2014" name="Int. J. Syst. Evol. Microbiol.">
        <title>Complete genome sequence of Corynebacterium casei LMG S-19264T (=DSM 44701T), isolated from a smear-ripened cheese.</title>
        <authorList>
            <consortium name="US DOE Joint Genome Institute (JGI-PGF)"/>
            <person name="Walter F."/>
            <person name="Albersmeier A."/>
            <person name="Kalinowski J."/>
            <person name="Ruckert C."/>
        </authorList>
    </citation>
    <scope>NUCLEOTIDE SEQUENCE</scope>
    <source>
        <strain evidence="10">CGMCC 1.14988</strain>
    </source>
</reference>
<dbReference type="Proteomes" id="UP000650511">
    <property type="component" value="Unassembled WGS sequence"/>
</dbReference>
<comment type="catalytic activity">
    <reaction evidence="1">
        <text>ATP + protein L-histidine = ADP + protein N-phospho-L-histidine.</text>
        <dbReference type="EC" id="2.7.13.3"/>
    </reaction>
</comment>
<protein>
    <recommendedName>
        <fullName evidence="3">histidine kinase</fullName>
        <ecNumber evidence="3">2.7.13.3</ecNumber>
    </recommendedName>
</protein>
<evidence type="ECO:0000313" key="11">
    <source>
        <dbReference type="Proteomes" id="UP000650511"/>
    </source>
</evidence>
<accession>A0A8J3A779</accession>
<dbReference type="SMART" id="SM00387">
    <property type="entry name" value="HATPase_c"/>
    <property type="match status" value="1"/>
</dbReference>
<dbReference type="InterPro" id="IPR036097">
    <property type="entry name" value="HisK_dim/P_sf"/>
</dbReference>
<dbReference type="GO" id="GO:0000155">
    <property type="term" value="F:phosphorelay sensor kinase activity"/>
    <property type="evidence" value="ECO:0007669"/>
    <property type="project" value="InterPro"/>
</dbReference>
<dbReference type="SUPFAM" id="SSF55874">
    <property type="entry name" value="ATPase domain of HSP90 chaperone/DNA topoisomerase II/histidine kinase"/>
    <property type="match status" value="1"/>
</dbReference>
<dbReference type="EC" id="2.7.13.3" evidence="3"/>
<evidence type="ECO:0000256" key="6">
    <source>
        <dbReference type="ARBA" id="ARBA00022777"/>
    </source>
</evidence>
<keyword evidence="4" id="KW-0597">Phosphoprotein</keyword>
<organism evidence="10 11">
    <name type="scientific">Egicoccus halophilus</name>
    <dbReference type="NCBI Taxonomy" id="1670830"/>
    <lineage>
        <taxon>Bacteria</taxon>
        <taxon>Bacillati</taxon>
        <taxon>Actinomycetota</taxon>
        <taxon>Nitriliruptoria</taxon>
        <taxon>Egicoccales</taxon>
        <taxon>Egicoccaceae</taxon>
        <taxon>Egicoccus</taxon>
    </lineage>
</organism>
<dbReference type="AlphaFoldDB" id="A0A8J3A779"/>
<dbReference type="PANTHER" id="PTHR43711:SF1">
    <property type="entry name" value="HISTIDINE KINASE 1"/>
    <property type="match status" value="1"/>
</dbReference>
<gene>
    <name evidence="10" type="ORF">GCM10011354_04250</name>
</gene>
<dbReference type="Pfam" id="PF02518">
    <property type="entry name" value="HATPase_c"/>
    <property type="match status" value="1"/>
</dbReference>
<reference evidence="10" key="2">
    <citation type="submission" date="2020-09" db="EMBL/GenBank/DDBJ databases">
        <authorList>
            <person name="Sun Q."/>
            <person name="Zhou Y."/>
        </authorList>
    </citation>
    <scope>NUCLEOTIDE SEQUENCE</scope>
    <source>
        <strain evidence="10">CGMCC 1.14988</strain>
    </source>
</reference>
<dbReference type="InterPro" id="IPR003661">
    <property type="entry name" value="HisK_dim/P_dom"/>
</dbReference>
<dbReference type="Gene3D" id="1.10.287.130">
    <property type="match status" value="1"/>
</dbReference>
<sequence length="439" mass="45976">MIEELLAYGVAVGVAAGLVTLATARWGHERARVAAERRAQLLVSVLRTDRLATQDVLAAVVDGLSEAGFDAVSIRLIDHAAGHLRYVAGRGVAGEVIVADIPLGTGFAGQVLRAGRPLVLDDYGSTPGVLTPALGFAGTIGVPLGPAAAPVAVMLAARLEGTVTRAQHQAALLLAEQAGRALDRALRFEQAAQTVAQLRVLDARTQDFVSIVSHELRTPLTVIQGLGQTLAQRWDDLGAERRADLSGRIDANGERLAGMVRSLLESSALEEGRLDLRVETVVLAPLVEAVLHRLTTVTTIHPVTVSVPDHLSVRADAGLLAHVLENLFTNVAKHTPPGTPVALDAVEEGEMVRVRVADQGPGILPEDLPHVLERFHRGGAPTRRTTGGLGLGLALANQIVAAHGGRLEASSVPGEGTTFTFRLPTGSHPRAATGVRSGH</sequence>
<dbReference type="Gene3D" id="3.30.565.10">
    <property type="entry name" value="Histidine kinase-like ATPase, C-terminal domain"/>
    <property type="match status" value="1"/>
</dbReference>
<dbReference type="PANTHER" id="PTHR43711">
    <property type="entry name" value="TWO-COMPONENT HISTIDINE KINASE"/>
    <property type="match status" value="1"/>
</dbReference>
<feature type="domain" description="Histidine kinase" evidence="9">
    <location>
        <begin position="211"/>
        <end position="427"/>
    </location>
</feature>
<dbReference type="InterPro" id="IPR029016">
    <property type="entry name" value="GAF-like_dom_sf"/>
</dbReference>
<dbReference type="InterPro" id="IPR003018">
    <property type="entry name" value="GAF"/>
</dbReference>
<dbReference type="FunFam" id="3.30.565.10:FF:000006">
    <property type="entry name" value="Sensor histidine kinase WalK"/>
    <property type="match status" value="1"/>
</dbReference>
<dbReference type="CDD" id="cd00082">
    <property type="entry name" value="HisKA"/>
    <property type="match status" value="1"/>
</dbReference>
<dbReference type="Gene3D" id="3.30.450.40">
    <property type="match status" value="1"/>
</dbReference>
<proteinExistence type="predicted"/>
<evidence type="ECO:0000256" key="5">
    <source>
        <dbReference type="ARBA" id="ARBA00022679"/>
    </source>
</evidence>
<dbReference type="InterPro" id="IPR004358">
    <property type="entry name" value="Sig_transdc_His_kin-like_C"/>
</dbReference>
<keyword evidence="7" id="KW-0902">Two-component regulatory system</keyword>
<dbReference type="SUPFAM" id="SSF55781">
    <property type="entry name" value="GAF domain-like"/>
    <property type="match status" value="1"/>
</dbReference>
<dbReference type="InterPro" id="IPR003594">
    <property type="entry name" value="HATPase_dom"/>
</dbReference>
<dbReference type="InterPro" id="IPR005467">
    <property type="entry name" value="His_kinase_dom"/>
</dbReference>
<evidence type="ECO:0000313" key="10">
    <source>
        <dbReference type="EMBL" id="GGI03479.1"/>
    </source>
</evidence>
<comment type="subcellular location">
    <subcellularLocation>
        <location evidence="2">Cell membrane</location>
    </subcellularLocation>
</comment>
<comment type="caution">
    <text evidence="10">The sequence shown here is derived from an EMBL/GenBank/DDBJ whole genome shotgun (WGS) entry which is preliminary data.</text>
</comment>
<dbReference type="SMART" id="SM00388">
    <property type="entry name" value="HisKA"/>
    <property type="match status" value="1"/>
</dbReference>
<dbReference type="PRINTS" id="PR00344">
    <property type="entry name" value="BCTRLSENSOR"/>
</dbReference>
<dbReference type="InterPro" id="IPR036890">
    <property type="entry name" value="HATPase_C_sf"/>
</dbReference>
<dbReference type="SUPFAM" id="SSF47384">
    <property type="entry name" value="Homodimeric domain of signal transducing histidine kinase"/>
    <property type="match status" value="1"/>
</dbReference>
<keyword evidence="5" id="KW-0808">Transferase</keyword>
<dbReference type="Pfam" id="PF00512">
    <property type="entry name" value="HisKA"/>
    <property type="match status" value="1"/>
</dbReference>
<evidence type="ECO:0000256" key="3">
    <source>
        <dbReference type="ARBA" id="ARBA00012438"/>
    </source>
</evidence>
<dbReference type="Pfam" id="PF13185">
    <property type="entry name" value="GAF_2"/>
    <property type="match status" value="1"/>
</dbReference>
<evidence type="ECO:0000259" key="9">
    <source>
        <dbReference type="PROSITE" id="PS50109"/>
    </source>
</evidence>
<keyword evidence="8" id="KW-0812">Transmembrane</keyword>
<dbReference type="PROSITE" id="PS50109">
    <property type="entry name" value="HIS_KIN"/>
    <property type="match status" value="1"/>
</dbReference>
<name>A0A8J3A779_9ACTN</name>
<dbReference type="EMBL" id="BMHA01000001">
    <property type="protein sequence ID" value="GGI03479.1"/>
    <property type="molecule type" value="Genomic_DNA"/>
</dbReference>
<evidence type="ECO:0000256" key="7">
    <source>
        <dbReference type="ARBA" id="ARBA00023012"/>
    </source>
</evidence>
<dbReference type="GO" id="GO:0005886">
    <property type="term" value="C:plasma membrane"/>
    <property type="evidence" value="ECO:0007669"/>
    <property type="project" value="UniProtKB-SubCell"/>
</dbReference>
<evidence type="ECO:0000256" key="4">
    <source>
        <dbReference type="ARBA" id="ARBA00022553"/>
    </source>
</evidence>
<dbReference type="CDD" id="cd00075">
    <property type="entry name" value="HATPase"/>
    <property type="match status" value="1"/>
</dbReference>
<keyword evidence="6" id="KW-0418">Kinase</keyword>